<reference evidence="2 3" key="1">
    <citation type="journal article" date="2016" name="Nat. Commun.">
        <title>Extremotolerant tardigrade genome and improved radiotolerance of human cultured cells by tardigrade-unique protein.</title>
        <authorList>
            <person name="Hashimoto T."/>
            <person name="Horikawa D.D."/>
            <person name="Saito Y."/>
            <person name="Kuwahara H."/>
            <person name="Kozuka-Hata H."/>
            <person name="Shin-I T."/>
            <person name="Minakuchi Y."/>
            <person name="Ohishi K."/>
            <person name="Motoyama A."/>
            <person name="Aizu T."/>
            <person name="Enomoto A."/>
            <person name="Kondo K."/>
            <person name="Tanaka S."/>
            <person name="Hara Y."/>
            <person name="Koshikawa S."/>
            <person name="Sagara H."/>
            <person name="Miura T."/>
            <person name="Yokobori S."/>
            <person name="Miyagawa K."/>
            <person name="Suzuki Y."/>
            <person name="Kubo T."/>
            <person name="Oyama M."/>
            <person name="Kohara Y."/>
            <person name="Fujiyama A."/>
            <person name="Arakawa K."/>
            <person name="Katayama T."/>
            <person name="Toyoda A."/>
            <person name="Kunieda T."/>
        </authorList>
    </citation>
    <scope>NUCLEOTIDE SEQUENCE [LARGE SCALE GENOMIC DNA]</scope>
    <source>
        <strain evidence="2 3">YOKOZUNA-1</strain>
    </source>
</reference>
<gene>
    <name evidence="2" type="primary">RvY_04215-1</name>
    <name evidence="2" type="synonym">RvY_04215.1</name>
    <name evidence="2" type="ORF">RvY_04215</name>
</gene>
<name>A0A1D1UUF6_RAMVA</name>
<keyword evidence="3" id="KW-1185">Reference proteome</keyword>
<feature type="compositionally biased region" description="Basic residues" evidence="1">
    <location>
        <begin position="150"/>
        <end position="159"/>
    </location>
</feature>
<evidence type="ECO:0000256" key="1">
    <source>
        <dbReference type="SAM" id="MobiDB-lite"/>
    </source>
</evidence>
<evidence type="ECO:0000313" key="3">
    <source>
        <dbReference type="Proteomes" id="UP000186922"/>
    </source>
</evidence>
<accession>A0A1D1UUF6</accession>
<feature type="region of interest" description="Disordered" evidence="1">
    <location>
        <begin position="107"/>
        <end position="159"/>
    </location>
</feature>
<protein>
    <submittedName>
        <fullName evidence="2">Uncharacterized protein</fullName>
    </submittedName>
</protein>
<dbReference type="Proteomes" id="UP000186922">
    <property type="component" value="Unassembled WGS sequence"/>
</dbReference>
<organism evidence="2 3">
    <name type="scientific">Ramazzottius varieornatus</name>
    <name type="common">Water bear</name>
    <name type="synonym">Tardigrade</name>
    <dbReference type="NCBI Taxonomy" id="947166"/>
    <lineage>
        <taxon>Eukaryota</taxon>
        <taxon>Metazoa</taxon>
        <taxon>Ecdysozoa</taxon>
        <taxon>Tardigrada</taxon>
        <taxon>Eutardigrada</taxon>
        <taxon>Parachela</taxon>
        <taxon>Hypsibioidea</taxon>
        <taxon>Ramazzottiidae</taxon>
        <taxon>Ramazzottius</taxon>
    </lineage>
</organism>
<dbReference type="AlphaFoldDB" id="A0A1D1UUF6"/>
<proteinExistence type="predicted"/>
<sequence>MLTKESSPMRDVADILRSRVGRDDDKINASIESIVSIYAGHKTATETVVAAASKAFSFSKPKKQRKPKDQRLALDKGRNVLDSEYVEAVEERNRARLALKVSKIAKPSETADEVPKKRGRPKTAQIDLPVAVKKRTRYQSAKADLPVASKKGRSKKAKN</sequence>
<dbReference type="EMBL" id="BDGG01000002">
    <property type="protein sequence ID" value="GAU92085.1"/>
    <property type="molecule type" value="Genomic_DNA"/>
</dbReference>
<evidence type="ECO:0000313" key="2">
    <source>
        <dbReference type="EMBL" id="GAU92085.1"/>
    </source>
</evidence>
<comment type="caution">
    <text evidence="2">The sequence shown here is derived from an EMBL/GenBank/DDBJ whole genome shotgun (WGS) entry which is preliminary data.</text>
</comment>